<feature type="compositionally biased region" description="Basic and acidic residues" evidence="1">
    <location>
        <begin position="147"/>
        <end position="163"/>
    </location>
</feature>
<dbReference type="Pfam" id="PF15375">
    <property type="entry name" value="FSAF1"/>
    <property type="match status" value="1"/>
</dbReference>
<dbReference type="InterPro" id="IPR027973">
    <property type="entry name" value="FSAF1-like"/>
</dbReference>
<feature type="region of interest" description="Disordered" evidence="1">
    <location>
        <begin position="50"/>
        <end position="86"/>
    </location>
</feature>
<feature type="region of interest" description="Disordered" evidence="1">
    <location>
        <begin position="143"/>
        <end position="163"/>
    </location>
</feature>
<proteinExistence type="predicted"/>
<dbReference type="GeneID" id="106464613"/>
<protein>
    <submittedName>
        <fullName evidence="3">Uncharacterized protein C1orf131 homolog</fullName>
    </submittedName>
</protein>
<dbReference type="Proteomes" id="UP000694941">
    <property type="component" value="Unplaced"/>
</dbReference>
<evidence type="ECO:0000256" key="1">
    <source>
        <dbReference type="SAM" id="MobiDB-lite"/>
    </source>
</evidence>
<gene>
    <name evidence="3" type="primary">LOC106464613</name>
</gene>
<dbReference type="InterPro" id="IPR052852">
    <property type="entry name" value="SSU_Processome_Comp"/>
</dbReference>
<dbReference type="PANTHER" id="PTHR28366:SF1">
    <property type="entry name" value="CHROMOSOME 1 OPEN READING FRAME 131"/>
    <property type="match status" value="1"/>
</dbReference>
<evidence type="ECO:0000313" key="3">
    <source>
        <dbReference type="RefSeq" id="XP_013780223.1"/>
    </source>
</evidence>
<reference evidence="3" key="1">
    <citation type="submission" date="2025-08" db="UniProtKB">
        <authorList>
            <consortium name="RefSeq"/>
        </authorList>
    </citation>
    <scope>IDENTIFICATION</scope>
    <source>
        <tissue evidence="3">Muscle</tissue>
    </source>
</reference>
<name>A0ABM1BE97_LIMPO</name>
<feature type="compositionally biased region" description="Basic residues" evidence="1">
    <location>
        <begin position="50"/>
        <end position="61"/>
    </location>
</feature>
<keyword evidence="2" id="KW-1185">Reference proteome</keyword>
<dbReference type="RefSeq" id="XP_013780223.1">
    <property type="nucleotide sequence ID" value="XM_013924769.1"/>
</dbReference>
<accession>A0ABM1BE97</accession>
<evidence type="ECO:0000313" key="2">
    <source>
        <dbReference type="Proteomes" id="UP000694941"/>
    </source>
</evidence>
<sequence>MLDRFFLPLKAESFLDEEGYQKFLNKRKKIKKTESTTTVNGITSELPTLSKRKRKKLKKIQRSSEYKLGDTTTTDSVKDDRLSLTGEGNSKNMIQKIKDELDLGKIKDDASLSMVSSGEQITLTKNSKDRANPEVVVFQKHLKKKSISSDRKPDEENDLFEDRPELDLQRARYEVLKFGISGFEKQRKDEARIALAIKLGAKNRKLGLGPRNLSQKQR</sequence>
<dbReference type="PANTHER" id="PTHR28366">
    <property type="entry name" value="CHROMOSOME 1 OPEN READING FRAME 131"/>
    <property type="match status" value="1"/>
</dbReference>
<organism evidence="2 3">
    <name type="scientific">Limulus polyphemus</name>
    <name type="common">Atlantic horseshoe crab</name>
    <dbReference type="NCBI Taxonomy" id="6850"/>
    <lineage>
        <taxon>Eukaryota</taxon>
        <taxon>Metazoa</taxon>
        <taxon>Ecdysozoa</taxon>
        <taxon>Arthropoda</taxon>
        <taxon>Chelicerata</taxon>
        <taxon>Merostomata</taxon>
        <taxon>Xiphosura</taxon>
        <taxon>Limulidae</taxon>
        <taxon>Limulus</taxon>
    </lineage>
</organism>